<dbReference type="EMBL" id="BMDT01000010">
    <property type="protein sequence ID" value="GGI66389.1"/>
    <property type="molecule type" value="Genomic_DNA"/>
</dbReference>
<evidence type="ECO:0000313" key="2">
    <source>
        <dbReference type="Proteomes" id="UP000622610"/>
    </source>
</evidence>
<reference evidence="1" key="2">
    <citation type="submission" date="2020-09" db="EMBL/GenBank/DDBJ databases">
        <authorList>
            <person name="Sun Q."/>
            <person name="Sedlacek I."/>
        </authorList>
    </citation>
    <scope>NUCLEOTIDE SEQUENCE</scope>
    <source>
        <strain evidence="1">CCM 8433</strain>
    </source>
</reference>
<evidence type="ECO:0000313" key="1">
    <source>
        <dbReference type="EMBL" id="GGI66389.1"/>
    </source>
</evidence>
<dbReference type="AlphaFoldDB" id="A0A917JJF2"/>
<keyword evidence="2" id="KW-1185">Reference proteome</keyword>
<protein>
    <submittedName>
        <fullName evidence="1">Uncharacterized protein</fullName>
    </submittedName>
</protein>
<accession>A0A917JJF2</accession>
<dbReference type="RefSeq" id="WP_188368214.1">
    <property type="nucleotide sequence ID" value="NZ_BMDT01000010.1"/>
</dbReference>
<organism evidence="1 2">
    <name type="scientific">Enterococcus alcedinis</name>
    <dbReference type="NCBI Taxonomy" id="1274384"/>
    <lineage>
        <taxon>Bacteria</taxon>
        <taxon>Bacillati</taxon>
        <taxon>Bacillota</taxon>
        <taxon>Bacilli</taxon>
        <taxon>Lactobacillales</taxon>
        <taxon>Enterococcaceae</taxon>
        <taxon>Enterococcus</taxon>
    </lineage>
</organism>
<comment type="caution">
    <text evidence="1">The sequence shown here is derived from an EMBL/GenBank/DDBJ whole genome shotgun (WGS) entry which is preliminary data.</text>
</comment>
<sequence>MKSSTKITVGLSIAAVAGIATTVLVSEKVIRKALEISNRRKVKNFIKVKLKGNDKLLDIVDNLDDKDIATLVNAGKKMSQGFERVSSYGENVADATHETKEKVTNFVESLF</sequence>
<dbReference type="Proteomes" id="UP000622610">
    <property type="component" value="Unassembled WGS sequence"/>
</dbReference>
<name>A0A917JJF2_9ENTE</name>
<proteinExistence type="predicted"/>
<reference evidence="1" key="1">
    <citation type="journal article" date="2014" name="Int. J. Syst. Evol. Microbiol.">
        <title>Complete genome sequence of Corynebacterium casei LMG S-19264T (=DSM 44701T), isolated from a smear-ripened cheese.</title>
        <authorList>
            <consortium name="US DOE Joint Genome Institute (JGI-PGF)"/>
            <person name="Walter F."/>
            <person name="Albersmeier A."/>
            <person name="Kalinowski J."/>
            <person name="Ruckert C."/>
        </authorList>
    </citation>
    <scope>NUCLEOTIDE SEQUENCE</scope>
    <source>
        <strain evidence="1">CCM 8433</strain>
    </source>
</reference>
<gene>
    <name evidence="1" type="ORF">GCM10011482_20430</name>
</gene>